<gene>
    <name evidence="3" type="ORF">MNBD_DELTA01-643</name>
</gene>
<protein>
    <recommendedName>
        <fullName evidence="2">Ice-binding protein C-terminal domain-containing protein</fullName>
    </recommendedName>
</protein>
<feature type="domain" description="Ice-binding protein C-terminal" evidence="2">
    <location>
        <begin position="71"/>
        <end position="93"/>
    </location>
</feature>
<evidence type="ECO:0000259" key="2">
    <source>
        <dbReference type="Pfam" id="PF07589"/>
    </source>
</evidence>
<dbReference type="NCBIfam" id="TIGR02595">
    <property type="entry name" value="PEP_CTERM"/>
    <property type="match status" value="1"/>
</dbReference>
<organism evidence="3">
    <name type="scientific">hydrothermal vent metagenome</name>
    <dbReference type="NCBI Taxonomy" id="652676"/>
    <lineage>
        <taxon>unclassified sequences</taxon>
        <taxon>metagenomes</taxon>
        <taxon>ecological metagenomes</taxon>
    </lineage>
</organism>
<keyword evidence="1" id="KW-0812">Transmembrane</keyword>
<sequence>MTGYLDGSFVASRTVIVDSYFPTWFDFNLMDIDELVFNSYGGVSAGYWHNGSIATGTHFNMDNFTFNEAAPVPEPSTMILLGAGLVGLVVFRKKFRKS</sequence>
<feature type="transmembrane region" description="Helical" evidence="1">
    <location>
        <begin position="75"/>
        <end position="91"/>
    </location>
</feature>
<evidence type="ECO:0000256" key="1">
    <source>
        <dbReference type="SAM" id="Phobius"/>
    </source>
</evidence>
<proteinExistence type="predicted"/>
<dbReference type="EMBL" id="UOEA01000016">
    <property type="protein sequence ID" value="VAV82438.1"/>
    <property type="molecule type" value="Genomic_DNA"/>
</dbReference>
<dbReference type="InterPro" id="IPR013424">
    <property type="entry name" value="Ice-binding_C"/>
</dbReference>
<reference evidence="3" key="1">
    <citation type="submission" date="2018-06" db="EMBL/GenBank/DDBJ databases">
        <authorList>
            <person name="Zhirakovskaya E."/>
        </authorList>
    </citation>
    <scope>NUCLEOTIDE SEQUENCE</scope>
</reference>
<accession>A0A3B0R3I6</accession>
<dbReference type="Pfam" id="PF07589">
    <property type="entry name" value="PEP-CTERM"/>
    <property type="match status" value="1"/>
</dbReference>
<keyword evidence="1" id="KW-1133">Transmembrane helix</keyword>
<name>A0A3B0R3I6_9ZZZZ</name>
<keyword evidence="1" id="KW-0472">Membrane</keyword>
<dbReference type="AlphaFoldDB" id="A0A3B0R3I6"/>
<evidence type="ECO:0000313" key="3">
    <source>
        <dbReference type="EMBL" id="VAV82438.1"/>
    </source>
</evidence>